<dbReference type="CDD" id="cd03429">
    <property type="entry name" value="NUDIX_NADH_pyrophosphatase_Nudt13"/>
    <property type="match status" value="1"/>
</dbReference>
<evidence type="ECO:0000256" key="1">
    <source>
        <dbReference type="ARBA" id="ARBA00001946"/>
    </source>
</evidence>
<dbReference type="InterPro" id="IPR020084">
    <property type="entry name" value="NUDIX_hydrolase_CS"/>
</dbReference>
<comment type="catalytic activity">
    <reaction evidence="9">
        <text>a 5'-end NAD(+)-phospho-ribonucleoside in mRNA + H2O = a 5'-end phospho-adenosine-phospho-ribonucleoside in mRNA + beta-nicotinamide D-ribonucleotide + 2 H(+)</text>
        <dbReference type="Rhea" id="RHEA:60876"/>
        <dbReference type="Rhea" id="RHEA-COMP:15698"/>
        <dbReference type="Rhea" id="RHEA-COMP:15719"/>
        <dbReference type="ChEBI" id="CHEBI:14649"/>
        <dbReference type="ChEBI" id="CHEBI:15377"/>
        <dbReference type="ChEBI" id="CHEBI:15378"/>
        <dbReference type="ChEBI" id="CHEBI:144029"/>
        <dbReference type="ChEBI" id="CHEBI:144051"/>
    </reaction>
    <physiologicalReaction direction="left-to-right" evidence="9">
        <dbReference type="Rhea" id="RHEA:60877"/>
    </physiologicalReaction>
</comment>
<dbReference type="InterPro" id="IPR000086">
    <property type="entry name" value="NUDIX_hydrolase_dom"/>
</dbReference>
<evidence type="ECO:0000256" key="5">
    <source>
        <dbReference type="ARBA" id="ARBA00022723"/>
    </source>
</evidence>
<dbReference type="InterPro" id="IPR020476">
    <property type="entry name" value="Nudix_hydrolase"/>
</dbReference>
<dbReference type="InterPro" id="IPR050241">
    <property type="entry name" value="NAD-cap_RNA_hydrolase_NudC"/>
</dbReference>
<dbReference type="PRINTS" id="PR00502">
    <property type="entry name" value="NUDIXFAMILY"/>
</dbReference>
<feature type="domain" description="Nudix hydrolase" evidence="11">
    <location>
        <begin position="164"/>
        <end position="287"/>
    </location>
</feature>
<dbReference type="InterPro" id="IPR015797">
    <property type="entry name" value="NUDIX_hydrolase-like_dom_sf"/>
</dbReference>
<organism evidence="12 13">
    <name type="scientific">Desulfofustis limnaeus</name>
    <dbReference type="NCBI Taxonomy" id="2740163"/>
    <lineage>
        <taxon>Bacteria</taxon>
        <taxon>Pseudomonadati</taxon>
        <taxon>Thermodesulfobacteriota</taxon>
        <taxon>Desulfobulbia</taxon>
        <taxon>Desulfobulbales</taxon>
        <taxon>Desulfocapsaceae</taxon>
        <taxon>Desulfofustis</taxon>
    </lineage>
</organism>
<dbReference type="SUPFAM" id="SSF55811">
    <property type="entry name" value="Nudix"/>
    <property type="match status" value="2"/>
</dbReference>
<evidence type="ECO:0000259" key="11">
    <source>
        <dbReference type="PROSITE" id="PS51462"/>
    </source>
</evidence>
<evidence type="ECO:0000256" key="2">
    <source>
        <dbReference type="ARBA" id="ARBA00001947"/>
    </source>
</evidence>
<evidence type="ECO:0000256" key="6">
    <source>
        <dbReference type="ARBA" id="ARBA00022801"/>
    </source>
</evidence>
<keyword evidence="8" id="KW-0520">NAD</keyword>
<dbReference type="PANTHER" id="PTHR42904:SF6">
    <property type="entry name" value="NAD-CAPPED RNA HYDROLASE NUDT12"/>
    <property type="match status" value="1"/>
</dbReference>
<evidence type="ECO:0000256" key="3">
    <source>
        <dbReference type="ARBA" id="ARBA00009595"/>
    </source>
</evidence>
<dbReference type="EMBL" id="AP025516">
    <property type="protein sequence ID" value="BDD86453.1"/>
    <property type="molecule type" value="Genomic_DNA"/>
</dbReference>
<evidence type="ECO:0000256" key="4">
    <source>
        <dbReference type="ARBA" id="ARBA00012381"/>
    </source>
</evidence>
<name>A0ABN6M0Q9_9BACT</name>
<gene>
    <name evidence="12" type="ORF">DPPLL_08180</name>
</gene>
<dbReference type="InterPro" id="IPR015376">
    <property type="entry name" value="Znr_NADH_PPase"/>
</dbReference>
<evidence type="ECO:0000256" key="10">
    <source>
        <dbReference type="RuleBase" id="RU003476"/>
    </source>
</evidence>
<sequence length="296" mass="32683">MPVLPVDDEQSMPTSLTLHDPFMPFFGPAPADRETVCWFVFSNAMLLLVRSAGGALVLPSGWQRPVPTASISYERLVARHQRRSCVVIACEDGFDHAEHGFEGVSLRQAAELLGTDLWLIAGRADQILNWHRSHQFCGCCGQRTVEKSGEAVKVCTTCGATAYPRLAPAVIMAVTRDDAILLGRSPRFPAGMYSTLAGFVEPGETLEAAVAREIYEEVGVEVVDIRYVASQPWPFPHSLMLGFTCRYLRGEIRINHDELEDAAWFHADRMPRLPSSISIARLLIDGFLADRGIVLT</sequence>
<dbReference type="Proteomes" id="UP000830055">
    <property type="component" value="Chromosome"/>
</dbReference>
<proteinExistence type="inferred from homology"/>
<dbReference type="Gene3D" id="3.90.79.20">
    <property type="match status" value="1"/>
</dbReference>
<evidence type="ECO:0000313" key="13">
    <source>
        <dbReference type="Proteomes" id="UP000830055"/>
    </source>
</evidence>
<evidence type="ECO:0000313" key="12">
    <source>
        <dbReference type="EMBL" id="BDD86453.1"/>
    </source>
</evidence>
<dbReference type="Pfam" id="PF09297">
    <property type="entry name" value="Zn_ribbon_NUD"/>
    <property type="match status" value="1"/>
</dbReference>
<comment type="cofactor">
    <cofactor evidence="2">
        <name>Zn(2+)</name>
        <dbReference type="ChEBI" id="CHEBI:29105"/>
    </cofactor>
</comment>
<comment type="similarity">
    <text evidence="3">Belongs to the Nudix hydrolase family. NudC subfamily.</text>
</comment>
<dbReference type="InterPro" id="IPR015375">
    <property type="entry name" value="NADH_PPase-like_N"/>
</dbReference>
<dbReference type="EC" id="3.6.1.22" evidence="4"/>
<evidence type="ECO:0000256" key="7">
    <source>
        <dbReference type="ARBA" id="ARBA00022842"/>
    </source>
</evidence>
<evidence type="ECO:0000256" key="8">
    <source>
        <dbReference type="ARBA" id="ARBA00023027"/>
    </source>
</evidence>
<dbReference type="InterPro" id="IPR049734">
    <property type="entry name" value="NudC-like_C"/>
</dbReference>
<dbReference type="Pfam" id="PF09296">
    <property type="entry name" value="NUDIX-like"/>
    <property type="match status" value="1"/>
</dbReference>
<reference evidence="12 13" key="1">
    <citation type="submission" date="2022-01" db="EMBL/GenBank/DDBJ databases">
        <title>Desulfofustis limnae sp. nov., a novel mesophilic sulfate-reducing bacterium isolated from marsh soil.</title>
        <authorList>
            <person name="Watanabe M."/>
            <person name="Takahashi A."/>
            <person name="Kojima H."/>
            <person name="Fukui M."/>
        </authorList>
    </citation>
    <scope>NUCLEOTIDE SEQUENCE [LARGE SCALE GENOMIC DNA]</scope>
    <source>
        <strain evidence="12 13">PPLL</strain>
    </source>
</reference>
<protein>
    <recommendedName>
        <fullName evidence="4">NAD(+) diphosphatase</fullName>
        <ecNumber evidence="4">3.6.1.22</ecNumber>
    </recommendedName>
</protein>
<evidence type="ECO:0000256" key="9">
    <source>
        <dbReference type="ARBA" id="ARBA00023679"/>
    </source>
</evidence>
<comment type="cofactor">
    <cofactor evidence="1">
        <name>Mg(2+)</name>
        <dbReference type="ChEBI" id="CHEBI:18420"/>
    </cofactor>
</comment>
<keyword evidence="6 10" id="KW-0378">Hydrolase</keyword>
<keyword evidence="7" id="KW-0460">Magnesium</keyword>
<dbReference type="Gene3D" id="3.90.79.10">
    <property type="entry name" value="Nucleoside Triphosphate Pyrophosphohydrolase"/>
    <property type="match status" value="1"/>
</dbReference>
<dbReference type="PROSITE" id="PS51462">
    <property type="entry name" value="NUDIX"/>
    <property type="match status" value="1"/>
</dbReference>
<dbReference type="Pfam" id="PF00293">
    <property type="entry name" value="NUDIX"/>
    <property type="match status" value="1"/>
</dbReference>
<accession>A0ABN6M0Q9</accession>
<dbReference type="NCBIfam" id="NF001299">
    <property type="entry name" value="PRK00241.1"/>
    <property type="match status" value="1"/>
</dbReference>
<dbReference type="PROSITE" id="PS00893">
    <property type="entry name" value="NUDIX_BOX"/>
    <property type="match status" value="1"/>
</dbReference>
<dbReference type="PANTHER" id="PTHR42904">
    <property type="entry name" value="NUDIX HYDROLASE, NUDC SUBFAMILY"/>
    <property type="match status" value="1"/>
</dbReference>
<keyword evidence="5" id="KW-0479">Metal-binding</keyword>
<keyword evidence="13" id="KW-1185">Reference proteome</keyword>